<dbReference type="Proteomes" id="UP000271624">
    <property type="component" value="Unassembled WGS sequence"/>
</dbReference>
<feature type="transmembrane region" description="Helical" evidence="1">
    <location>
        <begin position="55"/>
        <end position="75"/>
    </location>
</feature>
<comment type="caution">
    <text evidence="2">The sequence shown here is derived from an EMBL/GenBank/DDBJ whole genome shotgun (WGS) entry which is preliminary data.</text>
</comment>
<keyword evidence="1" id="KW-0812">Transmembrane</keyword>
<name>A0A433UW15_9CYAN</name>
<sequence>MLVTVLIITAILLSLISIVRPQLFQQQYILLILAFLISGGLLWSKGDSIKELPNLSLILLTVTAIFYTVECLRLQNKS</sequence>
<dbReference type="EMBL" id="RSCL01000030">
    <property type="protein sequence ID" value="RUS98055.1"/>
    <property type="molecule type" value="Genomic_DNA"/>
</dbReference>
<proteinExistence type="predicted"/>
<reference evidence="2" key="1">
    <citation type="submission" date="2018-12" db="EMBL/GenBank/DDBJ databases">
        <authorList>
            <person name="Will S."/>
            <person name="Neumann-Schaal M."/>
            <person name="Henke P."/>
        </authorList>
    </citation>
    <scope>NUCLEOTIDE SEQUENCE</scope>
    <source>
        <strain evidence="2">PCC 7102</strain>
    </source>
</reference>
<reference evidence="2" key="2">
    <citation type="journal article" date="2019" name="Genome Biol. Evol.">
        <title>Day and night: Metabolic profiles and evolutionary relationships of six axenic non-marine cyanobacteria.</title>
        <authorList>
            <person name="Will S.E."/>
            <person name="Henke P."/>
            <person name="Boedeker C."/>
            <person name="Huang S."/>
            <person name="Brinkmann H."/>
            <person name="Rohde M."/>
            <person name="Jarek M."/>
            <person name="Friedl T."/>
            <person name="Seufert S."/>
            <person name="Schumacher M."/>
            <person name="Overmann J."/>
            <person name="Neumann-Schaal M."/>
            <person name="Petersen J."/>
        </authorList>
    </citation>
    <scope>NUCLEOTIDE SEQUENCE [LARGE SCALE GENOMIC DNA]</scope>
    <source>
        <strain evidence="2">PCC 7102</strain>
    </source>
</reference>
<keyword evidence="1" id="KW-1133">Transmembrane helix</keyword>
<organism evidence="2 3">
    <name type="scientific">Dulcicalothrix desertica PCC 7102</name>
    <dbReference type="NCBI Taxonomy" id="232991"/>
    <lineage>
        <taxon>Bacteria</taxon>
        <taxon>Bacillati</taxon>
        <taxon>Cyanobacteriota</taxon>
        <taxon>Cyanophyceae</taxon>
        <taxon>Nostocales</taxon>
        <taxon>Calotrichaceae</taxon>
        <taxon>Dulcicalothrix</taxon>
    </lineage>
</organism>
<keyword evidence="1" id="KW-0472">Membrane</keyword>
<dbReference type="RefSeq" id="WP_127086303.1">
    <property type="nucleotide sequence ID" value="NZ_RSCL01000030.1"/>
</dbReference>
<accession>A0A433UW15</accession>
<feature type="transmembrane region" description="Helical" evidence="1">
    <location>
        <begin position="27"/>
        <end position="43"/>
    </location>
</feature>
<dbReference type="Pfam" id="PF07444">
    <property type="entry name" value="Ycf66_N"/>
    <property type="match status" value="1"/>
</dbReference>
<keyword evidence="3" id="KW-1185">Reference proteome</keyword>
<dbReference type="InterPro" id="IPR010004">
    <property type="entry name" value="Uncharacterised_Ycf66"/>
</dbReference>
<gene>
    <name evidence="2" type="ORF">DSM106972_082740</name>
</gene>
<dbReference type="OrthoDB" id="516293at2"/>
<evidence type="ECO:0000313" key="3">
    <source>
        <dbReference type="Proteomes" id="UP000271624"/>
    </source>
</evidence>
<evidence type="ECO:0000256" key="1">
    <source>
        <dbReference type="SAM" id="Phobius"/>
    </source>
</evidence>
<protein>
    <submittedName>
        <fullName evidence="2">Uncharacterized protein</fullName>
    </submittedName>
</protein>
<dbReference type="AlphaFoldDB" id="A0A433UW15"/>
<evidence type="ECO:0000313" key="2">
    <source>
        <dbReference type="EMBL" id="RUS98055.1"/>
    </source>
</evidence>